<sequence length="318" mass="34712">MTYRCAVLDDYQQVALKMADWSALKGRVEVTVFDRFMADDPNLAETLAPFEIICIMRERTPFRRELFAKLPNLKLLVTTGARNAAIDLAAAKEHGVTVCGTEGHGHPTAELALGMMLALARHIPSESRRLAEQGLWQSSVGIDLKDRTLGVLGLGRLGGRLARAALALDMKVIAWSQNLTPEKCAEQGVGYVSREELFRQSDFLSVHVVLSDRSRGLVGADELALMKPSAFLINTSRGEIVDQDALVAALKGGKLAGAAVDVYDKEPLPKGHVLFGVPNLLMTPHLGYVTEDNYRTFYSQTVEDIAAWLDGKPVRALG</sequence>
<keyword evidence="3 5" id="KW-0560">Oxidoreductase</keyword>
<dbReference type="PANTHER" id="PTHR42789">
    <property type="entry name" value="D-ISOMER SPECIFIC 2-HYDROXYACID DEHYDROGENASE FAMILY PROTEIN (AFU_ORTHOLOGUE AFUA_6G10090)"/>
    <property type="match status" value="1"/>
</dbReference>
<evidence type="ECO:0000259" key="7">
    <source>
        <dbReference type="Pfam" id="PF02826"/>
    </source>
</evidence>
<dbReference type="RefSeq" id="WP_121221051.1">
    <property type="nucleotide sequence ID" value="NZ_RBIG01000003.1"/>
</dbReference>
<dbReference type="Pfam" id="PF02826">
    <property type="entry name" value="2-Hacid_dh_C"/>
    <property type="match status" value="1"/>
</dbReference>
<feature type="domain" description="D-isomer specific 2-hydroxyacid dehydrogenase NAD-binding" evidence="7">
    <location>
        <begin position="113"/>
        <end position="287"/>
    </location>
</feature>
<evidence type="ECO:0000259" key="6">
    <source>
        <dbReference type="Pfam" id="PF00389"/>
    </source>
</evidence>
<accession>A0A420WBS4</accession>
<dbReference type="InterPro" id="IPR029752">
    <property type="entry name" value="D-isomer_DH_CS1"/>
</dbReference>
<evidence type="ECO:0000256" key="2">
    <source>
        <dbReference type="ARBA" id="ARBA00022605"/>
    </source>
</evidence>
<name>A0A420WBS4_9PROT</name>
<dbReference type="PROSITE" id="PS00065">
    <property type="entry name" value="D_2_HYDROXYACID_DH_1"/>
    <property type="match status" value="1"/>
</dbReference>
<dbReference type="CDD" id="cd12169">
    <property type="entry name" value="PGDH_like_1"/>
    <property type="match status" value="1"/>
</dbReference>
<dbReference type="Pfam" id="PF00389">
    <property type="entry name" value="2-Hacid_dh"/>
    <property type="match status" value="1"/>
</dbReference>
<dbReference type="Proteomes" id="UP000277424">
    <property type="component" value="Unassembled WGS sequence"/>
</dbReference>
<gene>
    <name evidence="8" type="ORF">BCL74_2895</name>
</gene>
<dbReference type="SUPFAM" id="SSF51735">
    <property type="entry name" value="NAD(P)-binding Rossmann-fold domains"/>
    <property type="match status" value="1"/>
</dbReference>
<organism evidence="8 9">
    <name type="scientific">Oceanibaculum indicum</name>
    <dbReference type="NCBI Taxonomy" id="526216"/>
    <lineage>
        <taxon>Bacteria</taxon>
        <taxon>Pseudomonadati</taxon>
        <taxon>Pseudomonadota</taxon>
        <taxon>Alphaproteobacteria</taxon>
        <taxon>Rhodospirillales</taxon>
        <taxon>Oceanibaculaceae</taxon>
        <taxon>Oceanibaculum</taxon>
    </lineage>
</organism>
<dbReference type="OrthoDB" id="9793626at2"/>
<dbReference type="InterPro" id="IPR006140">
    <property type="entry name" value="D-isomer_DH_NAD-bd"/>
</dbReference>
<evidence type="ECO:0000256" key="1">
    <source>
        <dbReference type="ARBA" id="ARBA00005854"/>
    </source>
</evidence>
<protein>
    <submittedName>
        <fullName evidence="8">Phosphoglycerate dehydrogenase-like enzyme</fullName>
    </submittedName>
</protein>
<keyword evidence="4" id="KW-0520">NAD</keyword>
<dbReference type="PROSITE" id="PS00671">
    <property type="entry name" value="D_2_HYDROXYACID_DH_3"/>
    <property type="match status" value="1"/>
</dbReference>
<dbReference type="InterPro" id="IPR036291">
    <property type="entry name" value="NAD(P)-bd_dom_sf"/>
</dbReference>
<comment type="caution">
    <text evidence="8">The sequence shown here is derived from an EMBL/GenBank/DDBJ whole genome shotgun (WGS) entry which is preliminary data.</text>
</comment>
<evidence type="ECO:0000256" key="4">
    <source>
        <dbReference type="ARBA" id="ARBA00023027"/>
    </source>
</evidence>
<dbReference type="PANTHER" id="PTHR42789:SF1">
    <property type="entry name" value="D-ISOMER SPECIFIC 2-HYDROXYACID DEHYDROGENASE FAMILY PROTEIN (AFU_ORTHOLOGUE AFUA_6G10090)"/>
    <property type="match status" value="1"/>
</dbReference>
<evidence type="ECO:0000256" key="3">
    <source>
        <dbReference type="ARBA" id="ARBA00023002"/>
    </source>
</evidence>
<feature type="domain" description="D-isomer specific 2-hydroxyacid dehydrogenase catalytic" evidence="6">
    <location>
        <begin position="21"/>
        <end position="315"/>
    </location>
</feature>
<dbReference type="InterPro" id="IPR050857">
    <property type="entry name" value="D-2-hydroxyacid_DH"/>
</dbReference>
<dbReference type="SUPFAM" id="SSF52283">
    <property type="entry name" value="Formate/glycerate dehydrogenase catalytic domain-like"/>
    <property type="match status" value="1"/>
</dbReference>
<dbReference type="AlphaFoldDB" id="A0A420WBS4"/>
<comment type="similarity">
    <text evidence="1 5">Belongs to the D-isomer specific 2-hydroxyacid dehydrogenase family.</text>
</comment>
<dbReference type="FunFam" id="3.40.50.720:FF:000203">
    <property type="entry name" value="D-3-phosphoglycerate dehydrogenase (SerA)"/>
    <property type="match status" value="1"/>
</dbReference>
<evidence type="ECO:0000313" key="8">
    <source>
        <dbReference type="EMBL" id="RKQ68415.1"/>
    </source>
</evidence>
<dbReference type="InterPro" id="IPR029753">
    <property type="entry name" value="D-isomer_DH_CS"/>
</dbReference>
<dbReference type="GO" id="GO:0008652">
    <property type="term" value="P:amino acid biosynthetic process"/>
    <property type="evidence" value="ECO:0007669"/>
    <property type="project" value="UniProtKB-KW"/>
</dbReference>
<keyword evidence="2" id="KW-0028">Amino-acid biosynthesis</keyword>
<dbReference type="EMBL" id="RBIG01000003">
    <property type="protein sequence ID" value="RKQ68415.1"/>
    <property type="molecule type" value="Genomic_DNA"/>
</dbReference>
<dbReference type="Gene3D" id="3.40.50.720">
    <property type="entry name" value="NAD(P)-binding Rossmann-like Domain"/>
    <property type="match status" value="2"/>
</dbReference>
<dbReference type="GO" id="GO:0051287">
    <property type="term" value="F:NAD binding"/>
    <property type="evidence" value="ECO:0007669"/>
    <property type="project" value="InterPro"/>
</dbReference>
<proteinExistence type="inferred from homology"/>
<dbReference type="GO" id="GO:0016616">
    <property type="term" value="F:oxidoreductase activity, acting on the CH-OH group of donors, NAD or NADP as acceptor"/>
    <property type="evidence" value="ECO:0007669"/>
    <property type="project" value="InterPro"/>
</dbReference>
<dbReference type="InterPro" id="IPR006139">
    <property type="entry name" value="D-isomer_2_OHA_DH_cat_dom"/>
</dbReference>
<reference evidence="8 9" key="1">
    <citation type="submission" date="2018-10" db="EMBL/GenBank/DDBJ databases">
        <title>Comparative analysis of microorganisms from saline springs in Andes Mountain Range, Colombia.</title>
        <authorList>
            <person name="Rubin E."/>
        </authorList>
    </citation>
    <scope>NUCLEOTIDE SEQUENCE [LARGE SCALE GENOMIC DNA]</scope>
    <source>
        <strain evidence="8 9">USBA 36</strain>
    </source>
</reference>
<evidence type="ECO:0000313" key="9">
    <source>
        <dbReference type="Proteomes" id="UP000277424"/>
    </source>
</evidence>
<evidence type="ECO:0000256" key="5">
    <source>
        <dbReference type="RuleBase" id="RU003719"/>
    </source>
</evidence>